<feature type="signal peptide" evidence="1">
    <location>
        <begin position="1"/>
        <end position="18"/>
    </location>
</feature>
<proteinExistence type="predicted"/>
<evidence type="ECO:0000313" key="4">
    <source>
        <dbReference type="Proteomes" id="UP000297777"/>
    </source>
</evidence>
<comment type="caution">
    <text evidence="3">The sequence shown here is derived from an EMBL/GenBank/DDBJ whole genome shotgun (WGS) entry which is preliminary data.</text>
</comment>
<evidence type="ECO:0000259" key="2">
    <source>
        <dbReference type="Pfam" id="PF24086"/>
    </source>
</evidence>
<evidence type="ECO:0000256" key="1">
    <source>
        <dbReference type="SAM" id="SignalP"/>
    </source>
</evidence>
<evidence type="ECO:0000313" key="3">
    <source>
        <dbReference type="EMBL" id="TGO18635.1"/>
    </source>
</evidence>
<dbReference type="OrthoDB" id="5385013at2759"/>
<sequence>MILNFLVAIWAICGIAGAAPQYGSVEFTVTVYAPCSETPAPFPTAVASNRMAQVSADTSLSLYFAPPVPTYSPGGFSKSTWAVEASQSSKLAGSLETAAGVTQIPQSSNDVFSFIVVKGTTSWLNGQTPTSAPSQSFVVITSAIIVVPLSIPPPMSTSTSSSEAVVISTETVIPLSTVPSPVLSSPYSSAKSSGSEPMIVSTETVISLSTLPSSQSSSMITMTKSVSISEPVVMSSVTITPVSSTPQSSSSVSSQSASVSNVVFTITTTKTTVVLFSTLLPTVTASGKPTFTSTGAIISSQSSTNHALSNGTIISSTSTSASVTLQNTVISTATISFNLSSMASNLSTTANPLSSLSSVSTLTLSRPEVYDSSTKPVASTPSIILPSGVELSPSLTANASFKSASSIATHTVFSSISVVSQSASGRIFTGIASKAGGWNSTSQIASKLSFNTPTSDTIGSLTTLTAVEGSQAAAQTSHPVSATLTTSEFSLMMPTSISSSVSLSKDTSFSTYTSTSSSTSMPSFTSISSFNTTSYTSSLSKSTSSSTLTPVSNATSTSQSTSLSTVVPISSFISVIKGPGSVTFPNSTSSTSTSIIPSATPTNCGERGDFVLTFDDIPPLSVSNASDTNVQPELFNPYHQFLFSDGFTVVPSPKRLPFLPSSKPLLLEFIPNFEANSSNRKTGPNAADHGFSGQIESGDEGLTGCFNFNLYGASLGCDSMGPSCDFAFTGYKYDVASKETSLVTQQVIHVPACPELSNCVLTTVDLNSSFKDLTYFLMNVTVAGKPKIWWMDDLRLGWSDNSCSMGLCRQNALVR</sequence>
<dbReference type="EMBL" id="PQXH01000008">
    <property type="protein sequence ID" value="TGO18635.1"/>
    <property type="molecule type" value="Genomic_DNA"/>
</dbReference>
<dbReference type="Pfam" id="PF24086">
    <property type="entry name" value="DUF7371"/>
    <property type="match status" value="1"/>
</dbReference>
<organism evidence="3 4">
    <name type="scientific">Botrytis tulipae</name>
    <dbReference type="NCBI Taxonomy" id="87230"/>
    <lineage>
        <taxon>Eukaryota</taxon>
        <taxon>Fungi</taxon>
        <taxon>Dikarya</taxon>
        <taxon>Ascomycota</taxon>
        <taxon>Pezizomycotina</taxon>
        <taxon>Leotiomycetes</taxon>
        <taxon>Helotiales</taxon>
        <taxon>Sclerotiniaceae</taxon>
        <taxon>Botrytis</taxon>
    </lineage>
</organism>
<dbReference type="Proteomes" id="UP000297777">
    <property type="component" value="Unassembled WGS sequence"/>
</dbReference>
<name>A0A4Z1F2L0_9HELO</name>
<keyword evidence="4" id="KW-1185">Reference proteome</keyword>
<dbReference type="InterPro" id="IPR055795">
    <property type="entry name" value="DUF7371"/>
</dbReference>
<feature type="chain" id="PRO_5021282143" description="DUF7371 domain-containing protein" evidence="1">
    <location>
        <begin position="19"/>
        <end position="815"/>
    </location>
</feature>
<gene>
    <name evidence="3" type="ORF">BTUL_0008g00160</name>
</gene>
<keyword evidence="1" id="KW-0732">Signal</keyword>
<dbReference type="AlphaFoldDB" id="A0A4Z1F2L0"/>
<reference evidence="3 4" key="1">
    <citation type="submission" date="2017-12" db="EMBL/GenBank/DDBJ databases">
        <title>Comparative genomics of Botrytis spp.</title>
        <authorList>
            <person name="Valero-Jimenez C.A."/>
            <person name="Tapia P."/>
            <person name="Veloso J."/>
            <person name="Silva-Moreno E."/>
            <person name="Staats M."/>
            <person name="Valdes J.H."/>
            <person name="Van Kan J.A.L."/>
        </authorList>
    </citation>
    <scope>NUCLEOTIDE SEQUENCE [LARGE SCALE GENOMIC DNA]</scope>
    <source>
        <strain evidence="3 4">Bt9001</strain>
    </source>
</reference>
<accession>A0A4Z1F2L0</accession>
<feature type="domain" description="DUF7371" evidence="2">
    <location>
        <begin position="606"/>
        <end position="809"/>
    </location>
</feature>
<protein>
    <recommendedName>
        <fullName evidence="2">DUF7371 domain-containing protein</fullName>
    </recommendedName>
</protein>